<comment type="caution">
    <text evidence="11">The sequence shown here is derived from an EMBL/GenBank/DDBJ whole genome shotgun (WGS) entry which is preliminary data.</text>
</comment>
<evidence type="ECO:0000256" key="2">
    <source>
        <dbReference type="ARBA" id="ARBA00005887"/>
    </source>
</evidence>
<feature type="transmembrane region" description="Helical" evidence="9">
    <location>
        <begin position="52"/>
        <end position="73"/>
    </location>
</feature>
<feature type="transmembrane region" description="Helical" evidence="9">
    <location>
        <begin position="7"/>
        <end position="25"/>
    </location>
</feature>
<feature type="compositionally biased region" description="Low complexity" evidence="8">
    <location>
        <begin position="669"/>
        <end position="680"/>
    </location>
</feature>
<keyword evidence="6 9" id="KW-0472">Membrane</keyword>
<evidence type="ECO:0000256" key="4">
    <source>
        <dbReference type="ARBA" id="ARBA00022692"/>
    </source>
</evidence>
<evidence type="ECO:0000256" key="6">
    <source>
        <dbReference type="ARBA" id="ARBA00023136"/>
    </source>
</evidence>
<keyword evidence="4 9" id="KW-0812">Transmembrane</keyword>
<protein>
    <recommendedName>
        <fullName evidence="10">Ammonium transporter AmtB-like domain-containing protein</fullName>
    </recommendedName>
</protein>
<feature type="transmembrane region" description="Helical" evidence="9">
    <location>
        <begin position="350"/>
        <end position="371"/>
    </location>
</feature>
<evidence type="ECO:0000313" key="12">
    <source>
        <dbReference type="Proteomes" id="UP001189429"/>
    </source>
</evidence>
<dbReference type="PANTHER" id="PTHR11730:SF6">
    <property type="entry name" value="AMMONIUM TRANSPORTER"/>
    <property type="match status" value="1"/>
</dbReference>
<gene>
    <name evidence="11" type="ORF">PCOR1329_LOCUS34626</name>
</gene>
<reference evidence="11" key="1">
    <citation type="submission" date="2023-10" db="EMBL/GenBank/DDBJ databases">
        <authorList>
            <person name="Chen Y."/>
            <person name="Shah S."/>
            <person name="Dougan E. K."/>
            <person name="Thang M."/>
            <person name="Chan C."/>
        </authorList>
    </citation>
    <scope>NUCLEOTIDE SEQUENCE [LARGE SCALE GENOMIC DNA]</scope>
</reference>
<dbReference type="Gene3D" id="1.10.3430.10">
    <property type="entry name" value="Ammonium transporter AmtB like domains"/>
    <property type="match status" value="1"/>
</dbReference>
<dbReference type="Proteomes" id="UP001189429">
    <property type="component" value="Unassembled WGS sequence"/>
</dbReference>
<evidence type="ECO:0000256" key="9">
    <source>
        <dbReference type="SAM" id="Phobius"/>
    </source>
</evidence>
<dbReference type="SUPFAM" id="SSF111352">
    <property type="entry name" value="Ammonium transporter"/>
    <property type="match status" value="2"/>
</dbReference>
<keyword evidence="3" id="KW-0813">Transport</keyword>
<evidence type="ECO:0000313" key="11">
    <source>
        <dbReference type="EMBL" id="CAK0838747.1"/>
    </source>
</evidence>
<feature type="region of interest" description="Disordered" evidence="8">
    <location>
        <begin position="560"/>
        <end position="692"/>
    </location>
</feature>
<accession>A0ABN9T1D5</accession>
<evidence type="ECO:0000256" key="3">
    <source>
        <dbReference type="ARBA" id="ARBA00022448"/>
    </source>
</evidence>
<dbReference type="Pfam" id="PF00909">
    <property type="entry name" value="Ammonium_transp"/>
    <property type="match status" value="2"/>
</dbReference>
<keyword evidence="12" id="KW-1185">Reference proteome</keyword>
<dbReference type="InterPro" id="IPR024041">
    <property type="entry name" value="NH4_transpt_AmtB-like_dom"/>
</dbReference>
<keyword evidence="5 9" id="KW-1133">Transmembrane helix</keyword>
<organism evidence="11 12">
    <name type="scientific">Prorocentrum cordatum</name>
    <dbReference type="NCBI Taxonomy" id="2364126"/>
    <lineage>
        <taxon>Eukaryota</taxon>
        <taxon>Sar</taxon>
        <taxon>Alveolata</taxon>
        <taxon>Dinophyceae</taxon>
        <taxon>Prorocentrales</taxon>
        <taxon>Prorocentraceae</taxon>
        <taxon>Prorocentrum</taxon>
    </lineage>
</organism>
<comment type="similarity">
    <text evidence="2">Belongs to the ammonia transporter channel (TC 1.A.11.2) family.</text>
</comment>
<evidence type="ECO:0000256" key="8">
    <source>
        <dbReference type="SAM" id="MobiDB-lite"/>
    </source>
</evidence>
<feature type="domain" description="Ammonium transporter AmtB-like" evidence="10">
    <location>
        <begin position="179"/>
        <end position="366"/>
    </location>
</feature>
<dbReference type="InterPro" id="IPR018047">
    <property type="entry name" value="Ammonium_transpt_CS"/>
</dbReference>
<dbReference type="PANTHER" id="PTHR11730">
    <property type="entry name" value="AMMONIUM TRANSPORTER"/>
    <property type="match status" value="1"/>
</dbReference>
<evidence type="ECO:0000256" key="1">
    <source>
        <dbReference type="ARBA" id="ARBA00004141"/>
    </source>
</evidence>
<evidence type="ECO:0000259" key="10">
    <source>
        <dbReference type="Pfam" id="PF00909"/>
    </source>
</evidence>
<dbReference type="PROSITE" id="PS01219">
    <property type="entry name" value="AMMONIUM_TRANSP"/>
    <property type="match status" value="1"/>
</dbReference>
<feature type="domain" description="Ammonium transporter AmtB-like" evidence="10">
    <location>
        <begin position="1"/>
        <end position="80"/>
    </location>
</feature>
<name>A0ABN9T1D5_9DINO</name>
<comment type="subcellular location">
    <subcellularLocation>
        <location evidence="1">Membrane</location>
        <topology evidence="1">Multi-pass membrane protein</topology>
    </subcellularLocation>
</comment>
<evidence type="ECO:0000256" key="7">
    <source>
        <dbReference type="ARBA" id="ARBA00023177"/>
    </source>
</evidence>
<feature type="transmembrane region" description="Helical" evidence="9">
    <location>
        <begin position="206"/>
        <end position="234"/>
    </location>
</feature>
<proteinExistence type="inferred from homology"/>
<sequence>MAERTHMTAYLTFATLMAGVVYPIVADSAWGDGALAREFHGRWHEGYDNHDFAGSGVVHFLGGTSALVGNLMLGRRIMRPENGGILPGLEQRARSPAHTPTRSYASGDYYRKSGAGTPSPAATSGPPITDHDASVAMELQDLAEQDQEEKDLLMPAGGWPRRFDNSGRDEVEFEPITYLQVAGMFTLWVGWYGFNSGSTLALDRQATLAASIIAWNTTVAAASGGFGAYLYCLIFRKRLDLGCMCNGVLTGLVSITASCDVATPGAASTVGFVGGLVVFPLGSHCMKTMHLDDPVDAVSLHMFGGFFGLLATAFCRPDCEMLAHFGGGHPSQAQFCREGHDIGRQMVAQLWGALTELVISGGSFALVWGFFAVSERTRAHEVEHLAKAEQLLHQMVTPDPQEGAAAEWEHIVRRSPLARRILHRHGLARGCFPQGAPDDLWRLRRELRQARGGKAETALEKQGLAACLARAASRCRPLRELALLRLRISPAAELSGLGIAEADGGRLFGAVRDVLHQVAAARDAEHSPLKREVRELILQVRSQEAILAGLSRSSRFSSWRRRRLQSVPERTEGQGGSSSRESSAERQREQAAAAEAPPPVEAPDAGTSVTSLVVPPTREPHDHERVGPSVLGRSMAHYSSGSSSSTNETQRDSALSYNSTTESTPPPSGVGRRPPAAAPRRYPHPAAAPPQAHDAATHELLVNMLEAQTHLLSALHAVPLGGHVGAPPRAAPAGAHGVPAGARPAFDAQRLVELLQAASLEERDRLSSGSPSIPS</sequence>
<feature type="compositionally biased region" description="Polar residues" evidence="8">
    <location>
        <begin position="646"/>
        <end position="663"/>
    </location>
</feature>
<dbReference type="EMBL" id="CAUYUJ010014246">
    <property type="protein sequence ID" value="CAK0838747.1"/>
    <property type="molecule type" value="Genomic_DNA"/>
</dbReference>
<evidence type="ECO:0000256" key="5">
    <source>
        <dbReference type="ARBA" id="ARBA00022989"/>
    </source>
</evidence>
<feature type="transmembrane region" description="Helical" evidence="9">
    <location>
        <begin position="176"/>
        <end position="194"/>
    </location>
</feature>
<keyword evidence="7" id="KW-0924">Ammonia transport</keyword>
<dbReference type="InterPro" id="IPR029020">
    <property type="entry name" value="Ammonium/urea_transptr"/>
</dbReference>
<feature type="region of interest" description="Disordered" evidence="8">
    <location>
        <begin position="85"/>
        <end position="130"/>
    </location>
</feature>